<name>A0ACB5U3R1_AMBMO</name>
<proteinExistence type="predicted"/>
<protein>
    <submittedName>
        <fullName evidence="1">Unnamed protein product</fullName>
    </submittedName>
</protein>
<organism evidence="1 2">
    <name type="scientific">Ambrosiozyma monospora</name>
    <name type="common">Yeast</name>
    <name type="synonym">Endomycopsis monosporus</name>
    <dbReference type="NCBI Taxonomy" id="43982"/>
    <lineage>
        <taxon>Eukaryota</taxon>
        <taxon>Fungi</taxon>
        <taxon>Dikarya</taxon>
        <taxon>Ascomycota</taxon>
        <taxon>Saccharomycotina</taxon>
        <taxon>Pichiomycetes</taxon>
        <taxon>Pichiales</taxon>
        <taxon>Pichiaceae</taxon>
        <taxon>Ambrosiozyma</taxon>
    </lineage>
</organism>
<accession>A0ACB5U3R1</accession>
<gene>
    <name evidence="1" type="ORF">Amon02_001116300</name>
</gene>
<keyword evidence="2" id="KW-1185">Reference proteome</keyword>
<dbReference type="EMBL" id="BSXS01011699">
    <property type="protein sequence ID" value="GMF01091.1"/>
    <property type="molecule type" value="Genomic_DNA"/>
</dbReference>
<evidence type="ECO:0000313" key="1">
    <source>
        <dbReference type="EMBL" id="GMF01091.1"/>
    </source>
</evidence>
<sequence>MSAANQLNSSYGRKSIKLRTYQKECIQTCLSVFRIGVPNGGEDNEPIDVQDGGNTTETRTRRRSISVSLETGGGKTFTNSPI</sequence>
<evidence type="ECO:0000313" key="2">
    <source>
        <dbReference type="Proteomes" id="UP001165064"/>
    </source>
</evidence>
<comment type="caution">
    <text evidence="1">The sequence shown here is derived from an EMBL/GenBank/DDBJ whole genome shotgun (WGS) entry which is preliminary data.</text>
</comment>
<dbReference type="Proteomes" id="UP001165064">
    <property type="component" value="Unassembled WGS sequence"/>
</dbReference>
<reference evidence="1" key="1">
    <citation type="submission" date="2023-04" db="EMBL/GenBank/DDBJ databases">
        <title>Ambrosiozyma monospora NBRC 10751.</title>
        <authorList>
            <person name="Ichikawa N."/>
            <person name="Sato H."/>
            <person name="Tonouchi N."/>
        </authorList>
    </citation>
    <scope>NUCLEOTIDE SEQUENCE</scope>
    <source>
        <strain evidence="1">NBRC 10751</strain>
    </source>
</reference>